<protein>
    <submittedName>
        <fullName evidence="3">Ig-like domain-containing protein</fullName>
    </submittedName>
</protein>
<dbReference type="EMBL" id="SSGD01000085">
    <property type="protein sequence ID" value="TXI54439.1"/>
    <property type="molecule type" value="Genomic_DNA"/>
</dbReference>
<dbReference type="RefSeq" id="WP_052751318.1">
    <property type="nucleotide sequence ID" value="NZ_JACKUJ010000046.1"/>
</dbReference>
<evidence type="ECO:0000313" key="4">
    <source>
        <dbReference type="Proteomes" id="UP000192327"/>
    </source>
</evidence>
<dbReference type="SUPFAM" id="SSF49373">
    <property type="entry name" value="Invasin/intimin cell-adhesion fragments"/>
    <property type="match status" value="1"/>
</dbReference>
<proteinExistence type="predicted"/>
<dbReference type="SMART" id="SM00635">
    <property type="entry name" value="BID_2"/>
    <property type="match status" value="1"/>
</dbReference>
<dbReference type="InterPro" id="IPR008964">
    <property type="entry name" value="Invasin/intimin_cell_adhesion"/>
</dbReference>
<sequence>MPPIPNSIKAFKGGQKGLQIAPLDMAVMLGRVDRVAGFTRNLEGPDGSLVIPNGIKGIGYITKGNGIGVKPEISANNIESAGEGLPTRIIIDKQSISVDFEPRQFGRDILEVVFSSDYSALTPSAHSGFHAPIATVPENQDYRTVVLGKDSYKGLPIFFGYVLNRTQLSGVDAQKWQANDTVTWHPTLTTVADDDDLDNLGEFFIFGPGFELCNAENDTGFTAPTTDWIVLLPPAPALTVGGGKLQLKVLDNLGANRTADATYMSSATSKATVSATGEVTPVAAGTADITATYQTKTATVTVTVS</sequence>
<comment type="caution">
    <text evidence="3">The sequence shown here is derived from an EMBL/GenBank/DDBJ whole genome shotgun (WGS) entry which is preliminary data.</text>
</comment>
<dbReference type="EMBL" id="MVHH01000050">
    <property type="protein sequence ID" value="OQZ93678.1"/>
    <property type="molecule type" value="Genomic_DNA"/>
</dbReference>
<reference evidence="2 4" key="1">
    <citation type="submission" date="2016-12" db="EMBL/GenBank/DDBJ databases">
        <title>The new phylogeny of genus Mycobacterium.</title>
        <authorList>
            <person name="Tortoli E."/>
            <person name="Trovato A."/>
            <person name="Cirillo D.M."/>
        </authorList>
    </citation>
    <scope>NUCLEOTIDE SEQUENCE [LARGE SCALE GENOMIC DNA]</scope>
    <source>
        <strain evidence="2 4">DSM 44942</strain>
    </source>
</reference>
<dbReference type="Gene3D" id="2.60.40.1080">
    <property type="match status" value="1"/>
</dbReference>
<gene>
    <name evidence="2" type="ORF">BST15_17555</name>
    <name evidence="3" type="ORF">E6Q54_14650</name>
</gene>
<dbReference type="OrthoDB" id="4764352at2"/>
<organism evidence="3 5">
    <name type="scientific">Mycolicibacter arupensis</name>
    <dbReference type="NCBI Taxonomy" id="342002"/>
    <lineage>
        <taxon>Bacteria</taxon>
        <taxon>Bacillati</taxon>
        <taxon>Actinomycetota</taxon>
        <taxon>Actinomycetes</taxon>
        <taxon>Mycobacteriales</taxon>
        <taxon>Mycobacteriaceae</taxon>
        <taxon>Mycolicibacter</taxon>
    </lineage>
</organism>
<accession>A0A5C7XY68</accession>
<evidence type="ECO:0000313" key="2">
    <source>
        <dbReference type="EMBL" id="OQZ93678.1"/>
    </source>
</evidence>
<dbReference type="Proteomes" id="UP000321797">
    <property type="component" value="Unassembled WGS sequence"/>
</dbReference>
<dbReference type="Pfam" id="PF02368">
    <property type="entry name" value="Big_2"/>
    <property type="match status" value="1"/>
</dbReference>
<evidence type="ECO:0000313" key="5">
    <source>
        <dbReference type="Proteomes" id="UP000321797"/>
    </source>
</evidence>
<evidence type="ECO:0000313" key="3">
    <source>
        <dbReference type="EMBL" id="TXI54439.1"/>
    </source>
</evidence>
<evidence type="ECO:0000259" key="1">
    <source>
        <dbReference type="SMART" id="SM00635"/>
    </source>
</evidence>
<keyword evidence="4" id="KW-1185">Reference proteome</keyword>
<dbReference type="AlphaFoldDB" id="A0A5C7XY68"/>
<reference evidence="3 5" key="2">
    <citation type="submission" date="2018-09" db="EMBL/GenBank/DDBJ databases">
        <title>Metagenome Assembled Genomes from an Advanced Water Purification Facility.</title>
        <authorList>
            <person name="Stamps B.W."/>
            <person name="Spear J.R."/>
        </authorList>
    </citation>
    <scope>NUCLEOTIDE SEQUENCE [LARGE SCALE GENOMIC DNA]</scope>
    <source>
        <strain evidence="3">Bin_29_2</strain>
    </source>
</reference>
<dbReference type="Proteomes" id="UP000192327">
    <property type="component" value="Unassembled WGS sequence"/>
</dbReference>
<feature type="domain" description="BIG2" evidence="1">
    <location>
        <begin position="225"/>
        <end position="303"/>
    </location>
</feature>
<dbReference type="InterPro" id="IPR003343">
    <property type="entry name" value="Big_2"/>
</dbReference>
<name>A0A5C7XY68_9MYCO</name>